<gene>
    <name evidence="1" type="ORF">M9H77_35245</name>
</gene>
<keyword evidence="2" id="KW-1185">Reference proteome</keyword>
<comment type="caution">
    <text evidence="1">The sequence shown here is derived from an EMBL/GenBank/DDBJ whole genome shotgun (WGS) entry which is preliminary data.</text>
</comment>
<protein>
    <submittedName>
        <fullName evidence="1">Uncharacterized protein</fullName>
    </submittedName>
</protein>
<sequence>MLRLRRCSKCDAMDFNLLTPTASFSAINVEYAFNEKFLQPWLPLHHQAFSKLSSRASMVKHSRLTRTDPVVISNVSGNILAKIILYCKHVVTQPPTSDNDIELKVFVSKLVNDDEQTLFGLLVGADYLNIKGFFVSSL</sequence>
<evidence type="ECO:0000313" key="2">
    <source>
        <dbReference type="Proteomes" id="UP001060085"/>
    </source>
</evidence>
<name>A0ACB9ZS50_CATRO</name>
<proteinExistence type="predicted"/>
<accession>A0ACB9ZS50</accession>
<dbReference type="Proteomes" id="UP001060085">
    <property type="component" value="Linkage Group LG08"/>
</dbReference>
<organism evidence="1 2">
    <name type="scientific">Catharanthus roseus</name>
    <name type="common">Madagascar periwinkle</name>
    <name type="synonym">Vinca rosea</name>
    <dbReference type="NCBI Taxonomy" id="4058"/>
    <lineage>
        <taxon>Eukaryota</taxon>
        <taxon>Viridiplantae</taxon>
        <taxon>Streptophyta</taxon>
        <taxon>Embryophyta</taxon>
        <taxon>Tracheophyta</taxon>
        <taxon>Spermatophyta</taxon>
        <taxon>Magnoliopsida</taxon>
        <taxon>eudicotyledons</taxon>
        <taxon>Gunneridae</taxon>
        <taxon>Pentapetalae</taxon>
        <taxon>asterids</taxon>
        <taxon>lamiids</taxon>
        <taxon>Gentianales</taxon>
        <taxon>Apocynaceae</taxon>
        <taxon>Rauvolfioideae</taxon>
        <taxon>Vinceae</taxon>
        <taxon>Catharanthinae</taxon>
        <taxon>Catharanthus</taxon>
    </lineage>
</organism>
<evidence type="ECO:0000313" key="1">
    <source>
        <dbReference type="EMBL" id="KAI5649240.1"/>
    </source>
</evidence>
<reference evidence="2" key="1">
    <citation type="journal article" date="2023" name="Nat. Plants">
        <title>Single-cell RNA sequencing provides a high-resolution roadmap for understanding the multicellular compartmentation of specialized metabolism.</title>
        <authorList>
            <person name="Sun S."/>
            <person name="Shen X."/>
            <person name="Li Y."/>
            <person name="Li Y."/>
            <person name="Wang S."/>
            <person name="Li R."/>
            <person name="Zhang H."/>
            <person name="Shen G."/>
            <person name="Guo B."/>
            <person name="Wei J."/>
            <person name="Xu J."/>
            <person name="St-Pierre B."/>
            <person name="Chen S."/>
            <person name="Sun C."/>
        </authorList>
    </citation>
    <scope>NUCLEOTIDE SEQUENCE [LARGE SCALE GENOMIC DNA]</scope>
</reference>
<dbReference type="EMBL" id="CM044708">
    <property type="protein sequence ID" value="KAI5649240.1"/>
    <property type="molecule type" value="Genomic_DNA"/>
</dbReference>